<evidence type="ECO:0000313" key="1">
    <source>
        <dbReference type="EMBL" id="KAG0432320.1"/>
    </source>
</evidence>
<sequence>MPQIRSRAVRFTQADAALVPTGVRSVVDAYGSSRGRRGGGPAQQTAPIFERGYLPRGFGDFVWPSDALIGDYRRRKNSRTGDSLGTVEDRRTDFAMEAQYNLRSPAVKRLMREAKELHDATEEYFAQPLEDNLFEWHFTVRGPPESDFEGGVYHGRVILPPDYPMKPPSIILLTPNGRFEINKKICLSISGHHPESWQPSWSLRTALLAIIGFMPTHGSGAIGSLDYSTEERKQLAKKSQAWSCPSCGPVARLLKEPSESPDDREAADKEDRALAAQITFKGDAGERPSTPNEAAASSEPAPPPQEPKPAAETTEANQEEAPEAVRRRMAAQILARRAERLFQQQQVAANREQVPLAAVTENGTATSTAGNDNMRLAYSATMWLLGSAFVGLLIRRLFFL</sequence>
<dbReference type="Proteomes" id="UP000805193">
    <property type="component" value="Unassembled WGS sequence"/>
</dbReference>
<name>A0AC60QGD1_IXOPE</name>
<accession>A0AC60QGD1</accession>
<keyword evidence="2" id="KW-1185">Reference proteome</keyword>
<dbReference type="EMBL" id="JABSTQ010009161">
    <property type="protein sequence ID" value="KAG0432320.1"/>
    <property type="molecule type" value="Genomic_DNA"/>
</dbReference>
<reference evidence="1 2" key="1">
    <citation type="journal article" date="2020" name="Cell">
        <title>Large-Scale Comparative Analyses of Tick Genomes Elucidate Their Genetic Diversity and Vector Capacities.</title>
        <authorList>
            <consortium name="Tick Genome and Microbiome Consortium (TIGMIC)"/>
            <person name="Jia N."/>
            <person name="Wang J."/>
            <person name="Shi W."/>
            <person name="Du L."/>
            <person name="Sun Y."/>
            <person name="Zhan W."/>
            <person name="Jiang J.F."/>
            <person name="Wang Q."/>
            <person name="Zhang B."/>
            <person name="Ji P."/>
            <person name="Bell-Sakyi L."/>
            <person name="Cui X.M."/>
            <person name="Yuan T.T."/>
            <person name="Jiang B.G."/>
            <person name="Yang W.F."/>
            <person name="Lam T.T."/>
            <person name="Chang Q.C."/>
            <person name="Ding S.J."/>
            <person name="Wang X.J."/>
            <person name="Zhu J.G."/>
            <person name="Ruan X.D."/>
            <person name="Zhao L."/>
            <person name="Wei J.T."/>
            <person name="Ye R.Z."/>
            <person name="Que T.C."/>
            <person name="Du C.H."/>
            <person name="Zhou Y.H."/>
            <person name="Cheng J.X."/>
            <person name="Dai P.F."/>
            <person name="Guo W.B."/>
            <person name="Han X.H."/>
            <person name="Huang E.J."/>
            <person name="Li L.F."/>
            <person name="Wei W."/>
            <person name="Gao Y.C."/>
            <person name="Liu J.Z."/>
            <person name="Shao H.Z."/>
            <person name="Wang X."/>
            <person name="Wang C.C."/>
            <person name="Yang T.C."/>
            <person name="Huo Q.B."/>
            <person name="Li W."/>
            <person name="Chen H.Y."/>
            <person name="Chen S.E."/>
            <person name="Zhou L.G."/>
            <person name="Ni X.B."/>
            <person name="Tian J.H."/>
            <person name="Sheng Y."/>
            <person name="Liu T."/>
            <person name="Pan Y.S."/>
            <person name="Xia L.Y."/>
            <person name="Li J."/>
            <person name="Zhao F."/>
            <person name="Cao W.C."/>
        </authorList>
    </citation>
    <scope>NUCLEOTIDE SEQUENCE [LARGE SCALE GENOMIC DNA]</scope>
    <source>
        <strain evidence="1">Iper-2018</strain>
    </source>
</reference>
<evidence type="ECO:0000313" key="2">
    <source>
        <dbReference type="Proteomes" id="UP000805193"/>
    </source>
</evidence>
<protein>
    <submittedName>
        <fullName evidence="1">Uncharacterized protein</fullName>
    </submittedName>
</protein>
<organism evidence="1 2">
    <name type="scientific">Ixodes persulcatus</name>
    <name type="common">Taiga tick</name>
    <dbReference type="NCBI Taxonomy" id="34615"/>
    <lineage>
        <taxon>Eukaryota</taxon>
        <taxon>Metazoa</taxon>
        <taxon>Ecdysozoa</taxon>
        <taxon>Arthropoda</taxon>
        <taxon>Chelicerata</taxon>
        <taxon>Arachnida</taxon>
        <taxon>Acari</taxon>
        <taxon>Parasitiformes</taxon>
        <taxon>Ixodida</taxon>
        <taxon>Ixodoidea</taxon>
        <taxon>Ixodidae</taxon>
        <taxon>Ixodinae</taxon>
        <taxon>Ixodes</taxon>
    </lineage>
</organism>
<gene>
    <name evidence="1" type="ORF">HPB47_020965</name>
</gene>
<comment type="caution">
    <text evidence="1">The sequence shown here is derived from an EMBL/GenBank/DDBJ whole genome shotgun (WGS) entry which is preliminary data.</text>
</comment>
<proteinExistence type="predicted"/>